<evidence type="ECO:0000313" key="6">
    <source>
        <dbReference type="Proteomes" id="UP001295684"/>
    </source>
</evidence>
<dbReference type="InterPro" id="IPR015947">
    <property type="entry name" value="PUA-like_sf"/>
</dbReference>
<protein>
    <recommendedName>
        <fullName evidence="4">PUA domain-containing protein</fullName>
    </recommendedName>
</protein>
<dbReference type="InterPro" id="IPR041366">
    <property type="entry name" value="Pre-PUA"/>
</dbReference>
<sequence>MFKVPLEGITSSSQPKSSVQKNIIKKFIEQFPLMETYIEEVIPKGTKLTEAKLKGVSHIKVYFIEEEVLFYQQRDQTIIPHLKLLHKYPTMMKHMQCDKGAIKHIIGGSDVMAPGLLHENGVIDESAVVGDVIAIMAEGKRHAMAIGRMAMTPADIKETKKGIAIALETYITDALWTFKVE</sequence>
<keyword evidence="6" id="KW-1185">Reference proteome</keyword>
<dbReference type="PANTHER" id="PTHR22798:SF0">
    <property type="entry name" value="MALIGNANT T-CELL-AMPLIFIED SEQUENCE 1"/>
    <property type="match status" value="1"/>
</dbReference>
<dbReference type="Pfam" id="PF01472">
    <property type="entry name" value="PUA"/>
    <property type="match status" value="1"/>
</dbReference>
<reference evidence="5" key="1">
    <citation type="submission" date="2023-07" db="EMBL/GenBank/DDBJ databases">
        <authorList>
            <consortium name="AG Swart"/>
            <person name="Singh M."/>
            <person name="Singh A."/>
            <person name="Seah K."/>
            <person name="Emmerich C."/>
        </authorList>
    </citation>
    <scope>NUCLEOTIDE SEQUENCE</scope>
    <source>
        <strain evidence="5">DP1</strain>
    </source>
</reference>
<keyword evidence="2 3" id="KW-0963">Cytoplasm</keyword>
<evidence type="ECO:0000256" key="1">
    <source>
        <dbReference type="ARBA" id="ARBA00004496"/>
    </source>
</evidence>
<feature type="domain" description="PUA" evidence="4">
    <location>
        <begin position="93"/>
        <end position="172"/>
    </location>
</feature>
<evidence type="ECO:0000256" key="2">
    <source>
        <dbReference type="ARBA" id="ARBA00022490"/>
    </source>
</evidence>
<name>A0AAD1XXI9_EUPCR</name>
<comment type="subcellular location">
    <subcellularLocation>
        <location evidence="1 3">Cytoplasm</location>
    </subcellularLocation>
</comment>
<dbReference type="GO" id="GO:0003723">
    <property type="term" value="F:RNA binding"/>
    <property type="evidence" value="ECO:0007669"/>
    <property type="project" value="InterPro"/>
</dbReference>
<dbReference type="PANTHER" id="PTHR22798">
    <property type="entry name" value="MCT-1 PROTEIN"/>
    <property type="match status" value="1"/>
</dbReference>
<accession>A0AAD1XXI9</accession>
<dbReference type="CDD" id="cd21155">
    <property type="entry name" value="PUA_MCTS-1-like"/>
    <property type="match status" value="1"/>
</dbReference>
<dbReference type="PROSITE" id="PS50890">
    <property type="entry name" value="PUA"/>
    <property type="match status" value="1"/>
</dbReference>
<dbReference type="NCBIfam" id="TIGR00451">
    <property type="entry name" value="unchar_dom_2"/>
    <property type="match status" value="1"/>
</dbReference>
<dbReference type="Pfam" id="PF17832">
    <property type="entry name" value="Pre-PUA"/>
    <property type="match status" value="1"/>
</dbReference>
<evidence type="ECO:0000256" key="3">
    <source>
        <dbReference type="PIRNR" id="PIRNR005067"/>
    </source>
</evidence>
<dbReference type="InterPro" id="IPR002478">
    <property type="entry name" value="PUA"/>
</dbReference>
<dbReference type="PIRSF" id="PIRSF005067">
    <property type="entry name" value="Tma_RNA-bind_prd"/>
    <property type="match status" value="1"/>
</dbReference>
<evidence type="ECO:0000259" key="4">
    <source>
        <dbReference type="SMART" id="SM00359"/>
    </source>
</evidence>
<dbReference type="Proteomes" id="UP001295684">
    <property type="component" value="Unassembled WGS sequence"/>
</dbReference>
<dbReference type="InterPro" id="IPR016437">
    <property type="entry name" value="MCT-1/Tma20"/>
</dbReference>
<gene>
    <name evidence="5" type="ORF">ECRASSUSDP1_LOCUS22184</name>
</gene>
<dbReference type="SMART" id="SM00359">
    <property type="entry name" value="PUA"/>
    <property type="match status" value="1"/>
</dbReference>
<proteinExistence type="predicted"/>
<dbReference type="Gene3D" id="3.10.400.20">
    <property type="match status" value="1"/>
</dbReference>
<evidence type="ECO:0000313" key="5">
    <source>
        <dbReference type="EMBL" id="CAI2380744.1"/>
    </source>
</evidence>
<dbReference type="AlphaFoldDB" id="A0AAD1XXI9"/>
<dbReference type="SUPFAM" id="SSF88697">
    <property type="entry name" value="PUA domain-like"/>
    <property type="match status" value="1"/>
</dbReference>
<comment type="caution">
    <text evidence="5">The sequence shown here is derived from an EMBL/GenBank/DDBJ whole genome shotgun (WGS) entry which is preliminary data.</text>
</comment>
<dbReference type="InterPro" id="IPR004521">
    <property type="entry name" value="Uncharacterised_CHP00451"/>
</dbReference>
<organism evidence="5 6">
    <name type="scientific">Euplotes crassus</name>
    <dbReference type="NCBI Taxonomy" id="5936"/>
    <lineage>
        <taxon>Eukaryota</taxon>
        <taxon>Sar</taxon>
        <taxon>Alveolata</taxon>
        <taxon>Ciliophora</taxon>
        <taxon>Intramacronucleata</taxon>
        <taxon>Spirotrichea</taxon>
        <taxon>Hypotrichia</taxon>
        <taxon>Euplotida</taxon>
        <taxon>Euplotidae</taxon>
        <taxon>Moneuplotes</taxon>
    </lineage>
</organism>
<dbReference type="GO" id="GO:0005737">
    <property type="term" value="C:cytoplasm"/>
    <property type="evidence" value="ECO:0007669"/>
    <property type="project" value="UniProtKB-SubCell"/>
</dbReference>
<dbReference type="GO" id="GO:0001731">
    <property type="term" value="P:formation of translation preinitiation complex"/>
    <property type="evidence" value="ECO:0007669"/>
    <property type="project" value="TreeGrafter"/>
</dbReference>
<dbReference type="EMBL" id="CAMPGE010022723">
    <property type="protein sequence ID" value="CAI2380744.1"/>
    <property type="molecule type" value="Genomic_DNA"/>
</dbReference>